<name>A0A0F9LS98_9ZZZZ</name>
<accession>A0A0F9LS98</accession>
<dbReference type="EMBL" id="LAZR01011771">
    <property type="protein sequence ID" value="KKM59937.1"/>
    <property type="molecule type" value="Genomic_DNA"/>
</dbReference>
<dbReference type="AlphaFoldDB" id="A0A0F9LS98"/>
<reference evidence="1" key="1">
    <citation type="journal article" date="2015" name="Nature">
        <title>Complex archaea that bridge the gap between prokaryotes and eukaryotes.</title>
        <authorList>
            <person name="Spang A."/>
            <person name="Saw J.H."/>
            <person name="Jorgensen S.L."/>
            <person name="Zaremba-Niedzwiedzka K."/>
            <person name="Martijn J."/>
            <person name="Lind A.E."/>
            <person name="van Eijk R."/>
            <person name="Schleper C."/>
            <person name="Guy L."/>
            <person name="Ettema T.J."/>
        </authorList>
    </citation>
    <scope>NUCLEOTIDE SEQUENCE</scope>
</reference>
<organism evidence="1">
    <name type="scientific">marine sediment metagenome</name>
    <dbReference type="NCBI Taxonomy" id="412755"/>
    <lineage>
        <taxon>unclassified sequences</taxon>
        <taxon>metagenomes</taxon>
        <taxon>ecological metagenomes</taxon>
    </lineage>
</organism>
<evidence type="ECO:0000313" key="1">
    <source>
        <dbReference type="EMBL" id="KKM59937.1"/>
    </source>
</evidence>
<gene>
    <name evidence="1" type="ORF">LCGC14_1546920</name>
</gene>
<comment type="caution">
    <text evidence="1">The sequence shown here is derived from an EMBL/GenBank/DDBJ whole genome shotgun (WGS) entry which is preliminary data.</text>
</comment>
<protein>
    <submittedName>
        <fullName evidence="1">Uncharacterized protein</fullName>
    </submittedName>
</protein>
<sequence length="53" mass="5946">MSFQLSNNQNTFDPCDPPICDNLIKVYIISYPSDADYCGTIRVDWRATGLDTG</sequence>
<feature type="non-terminal residue" evidence="1">
    <location>
        <position position="53"/>
    </location>
</feature>
<proteinExistence type="predicted"/>